<evidence type="ECO:0000313" key="8">
    <source>
        <dbReference type="EMBL" id="NKZ39646.1"/>
    </source>
</evidence>
<comment type="subcellular location">
    <subcellularLocation>
        <location evidence="7">Cell membrane</location>
        <topology evidence="7">Multi-pass membrane protein</topology>
    </subcellularLocation>
</comment>
<reference evidence="8 9" key="1">
    <citation type="journal article" date="2017" name="Int. J. Syst. Evol. Microbiol.">
        <title>Oleiagrimonas citrea sp. nov., a marine bacterium isolated from tidal flat sediment and emended description of the genus Oleiagrimonas Fang et al. 2015 and Oleiagrimonas soli.</title>
        <authorList>
            <person name="Yang S.H."/>
            <person name="Seo H.S."/>
            <person name="Seong C.N."/>
            <person name="Kwon K.K."/>
        </authorList>
    </citation>
    <scope>NUCLEOTIDE SEQUENCE [LARGE SCALE GENOMIC DNA]</scope>
    <source>
        <strain evidence="8 9">MEBiC09124</strain>
    </source>
</reference>
<keyword evidence="6 7" id="KW-0472">Membrane</keyword>
<dbReference type="InterPro" id="IPR001640">
    <property type="entry name" value="Lgt"/>
</dbReference>
<dbReference type="EC" id="2.5.1.145" evidence="7"/>
<keyword evidence="2 7" id="KW-1003">Cell membrane</keyword>
<protein>
    <recommendedName>
        <fullName evidence="7">Phosphatidylglycerol--prolipoprotein diacylglyceryl transferase</fullName>
        <ecNumber evidence="7">2.5.1.145</ecNumber>
    </recommendedName>
</protein>
<evidence type="ECO:0000256" key="5">
    <source>
        <dbReference type="ARBA" id="ARBA00022989"/>
    </source>
</evidence>
<evidence type="ECO:0000256" key="3">
    <source>
        <dbReference type="ARBA" id="ARBA00022679"/>
    </source>
</evidence>
<dbReference type="PROSITE" id="PS01311">
    <property type="entry name" value="LGT"/>
    <property type="match status" value="1"/>
</dbReference>
<dbReference type="EMBL" id="JAAZQD010000004">
    <property type="protein sequence ID" value="NKZ39646.1"/>
    <property type="molecule type" value="Genomic_DNA"/>
</dbReference>
<comment type="pathway">
    <text evidence="7">Protein modification; lipoprotein biosynthesis (diacylglyceryl transfer).</text>
</comment>
<keyword evidence="8" id="KW-0449">Lipoprotein</keyword>
<comment type="caution">
    <text evidence="8">The sequence shown here is derived from an EMBL/GenBank/DDBJ whole genome shotgun (WGS) entry which is preliminary data.</text>
</comment>
<feature type="transmembrane region" description="Helical" evidence="7">
    <location>
        <begin position="21"/>
        <end position="38"/>
    </location>
</feature>
<comment type="similarity">
    <text evidence="1 7">Belongs to the Lgt family.</text>
</comment>
<accession>A0A846ZNP9</accession>
<keyword evidence="5 7" id="KW-1133">Transmembrane helix</keyword>
<dbReference type="NCBIfam" id="TIGR00544">
    <property type="entry name" value="lgt"/>
    <property type="match status" value="1"/>
</dbReference>
<dbReference type="PANTHER" id="PTHR30589:SF0">
    <property type="entry name" value="PHOSPHATIDYLGLYCEROL--PROLIPOPROTEIN DIACYLGLYCERYL TRANSFERASE"/>
    <property type="match status" value="1"/>
</dbReference>
<dbReference type="Proteomes" id="UP000541636">
    <property type="component" value="Unassembled WGS sequence"/>
</dbReference>
<dbReference type="RefSeq" id="WP_113063615.1">
    <property type="nucleotide sequence ID" value="NZ_JAAZQD010000004.1"/>
</dbReference>
<feature type="transmembrane region" description="Helical" evidence="7">
    <location>
        <begin position="228"/>
        <end position="245"/>
    </location>
</feature>
<dbReference type="GO" id="GO:0008961">
    <property type="term" value="F:phosphatidylglycerol-prolipoprotein diacylglyceryl transferase activity"/>
    <property type="evidence" value="ECO:0007669"/>
    <property type="project" value="UniProtKB-UniRule"/>
</dbReference>
<keyword evidence="3 7" id="KW-0808">Transferase</keyword>
<proteinExistence type="inferred from homology"/>
<dbReference type="GO" id="GO:0005886">
    <property type="term" value="C:plasma membrane"/>
    <property type="evidence" value="ECO:0007669"/>
    <property type="project" value="UniProtKB-SubCell"/>
</dbReference>
<dbReference type="Pfam" id="PF01790">
    <property type="entry name" value="LGT"/>
    <property type="match status" value="1"/>
</dbReference>
<feature type="transmembrane region" description="Helical" evidence="7">
    <location>
        <begin position="99"/>
        <end position="116"/>
    </location>
</feature>
<keyword evidence="4 7" id="KW-0812">Transmembrane</keyword>
<evidence type="ECO:0000256" key="4">
    <source>
        <dbReference type="ARBA" id="ARBA00022692"/>
    </source>
</evidence>
<evidence type="ECO:0000256" key="2">
    <source>
        <dbReference type="ARBA" id="ARBA00022475"/>
    </source>
</evidence>
<comment type="function">
    <text evidence="7">Catalyzes the transfer of the diacylglyceryl group from phosphatidylglycerol to the sulfhydryl group of the N-terminal cysteine of a prolipoprotein, the first step in the formation of mature lipoproteins.</text>
</comment>
<feature type="transmembrane region" description="Helical" evidence="7">
    <location>
        <begin position="58"/>
        <end position="79"/>
    </location>
</feature>
<gene>
    <name evidence="7" type="primary">lgt</name>
    <name evidence="8" type="ORF">HF690_11865</name>
</gene>
<evidence type="ECO:0000313" key="9">
    <source>
        <dbReference type="Proteomes" id="UP000541636"/>
    </source>
</evidence>
<dbReference type="UniPathway" id="UPA00664"/>
<name>A0A846ZNP9_9GAMM</name>
<keyword evidence="9" id="KW-1185">Reference proteome</keyword>
<organism evidence="8 9">
    <name type="scientific">Oleiagrimonas citrea</name>
    <dbReference type="NCBI Taxonomy" id="1665687"/>
    <lineage>
        <taxon>Bacteria</taxon>
        <taxon>Pseudomonadati</taxon>
        <taxon>Pseudomonadota</taxon>
        <taxon>Gammaproteobacteria</taxon>
        <taxon>Lysobacterales</taxon>
        <taxon>Rhodanobacteraceae</taxon>
        <taxon>Oleiagrimonas</taxon>
    </lineage>
</organism>
<evidence type="ECO:0000256" key="6">
    <source>
        <dbReference type="ARBA" id="ARBA00023136"/>
    </source>
</evidence>
<feature type="transmembrane region" description="Helical" evidence="7">
    <location>
        <begin position="265"/>
        <end position="286"/>
    </location>
</feature>
<evidence type="ECO:0000256" key="1">
    <source>
        <dbReference type="ARBA" id="ARBA00007150"/>
    </source>
</evidence>
<sequence>MIQPFVDHIDPVALRLGPLQVHWYGLMYLLGFAAAWFLGERRRRRGFLPVSANAYSDLLFFLMMGVIAGGRIWYMATYYRPADWLWTDPLALFRIWDGGMSFHGGLLGVLLAGWWWSRRHKVHPMDTVDFVAPLVPIGLGLGRLGNFINGELWGKPTHLPWAVMFPDARNEDLEFLVHHPGWQATWQRYGMLPRHPSQLYELLLEGVVMFTVLYLYSRKPRPRFRISGLFALMYGCFRIAVEFVRMPDPQFGHHGLPGYLFGTNWVTMGQVQSVPLVLVGLWLLWLSRRAPVPERRVVQAETKPDAEKS</sequence>
<comment type="catalytic activity">
    <reaction evidence="7">
        <text>L-cysteinyl-[prolipoprotein] + a 1,2-diacyl-sn-glycero-3-phospho-(1'-sn-glycerol) = an S-1,2-diacyl-sn-glyceryl-L-cysteinyl-[prolipoprotein] + sn-glycerol 1-phosphate + H(+)</text>
        <dbReference type="Rhea" id="RHEA:56712"/>
        <dbReference type="Rhea" id="RHEA-COMP:14679"/>
        <dbReference type="Rhea" id="RHEA-COMP:14680"/>
        <dbReference type="ChEBI" id="CHEBI:15378"/>
        <dbReference type="ChEBI" id="CHEBI:29950"/>
        <dbReference type="ChEBI" id="CHEBI:57685"/>
        <dbReference type="ChEBI" id="CHEBI:64716"/>
        <dbReference type="ChEBI" id="CHEBI:140658"/>
        <dbReference type="EC" id="2.5.1.145"/>
    </reaction>
</comment>
<dbReference type="PANTHER" id="PTHR30589">
    <property type="entry name" value="PROLIPOPROTEIN DIACYLGLYCERYL TRANSFERASE"/>
    <property type="match status" value="1"/>
</dbReference>
<dbReference type="HAMAP" id="MF_01147">
    <property type="entry name" value="Lgt"/>
    <property type="match status" value="1"/>
</dbReference>
<dbReference type="AlphaFoldDB" id="A0A846ZNP9"/>
<feature type="binding site" evidence="7">
    <location>
        <position position="143"/>
    </location>
    <ligand>
        <name>a 1,2-diacyl-sn-glycero-3-phospho-(1'-sn-glycerol)</name>
        <dbReference type="ChEBI" id="CHEBI:64716"/>
    </ligand>
</feature>
<evidence type="ECO:0000256" key="7">
    <source>
        <dbReference type="HAMAP-Rule" id="MF_01147"/>
    </source>
</evidence>
<dbReference type="GO" id="GO:0042158">
    <property type="term" value="P:lipoprotein biosynthetic process"/>
    <property type="evidence" value="ECO:0007669"/>
    <property type="project" value="UniProtKB-UniRule"/>
</dbReference>